<reference evidence="1" key="2">
    <citation type="journal article" date="2015" name="Data Brief">
        <title>Shoot transcriptome of the giant reed, Arundo donax.</title>
        <authorList>
            <person name="Barrero R.A."/>
            <person name="Guerrero F.D."/>
            <person name="Moolhuijzen P."/>
            <person name="Goolsby J.A."/>
            <person name="Tidwell J."/>
            <person name="Bellgard S.E."/>
            <person name="Bellgard M.I."/>
        </authorList>
    </citation>
    <scope>NUCLEOTIDE SEQUENCE</scope>
    <source>
        <tissue evidence="1">Shoot tissue taken approximately 20 cm above the soil surface</tissue>
    </source>
</reference>
<protein>
    <submittedName>
        <fullName evidence="1">Uncharacterized protein</fullName>
    </submittedName>
</protein>
<sequence length="43" mass="4967">MRYAYGYIGTLYQANLGRHCLICTTTTNCKLETVKHSKRIQIC</sequence>
<proteinExistence type="predicted"/>
<accession>A0A0A9E646</accession>
<dbReference type="EMBL" id="GBRH01204525">
    <property type="protein sequence ID" value="JAD93370.1"/>
    <property type="molecule type" value="Transcribed_RNA"/>
</dbReference>
<name>A0A0A9E646_ARUDO</name>
<evidence type="ECO:0000313" key="1">
    <source>
        <dbReference type="EMBL" id="JAD93370.1"/>
    </source>
</evidence>
<organism evidence="1">
    <name type="scientific">Arundo donax</name>
    <name type="common">Giant reed</name>
    <name type="synonym">Donax arundinaceus</name>
    <dbReference type="NCBI Taxonomy" id="35708"/>
    <lineage>
        <taxon>Eukaryota</taxon>
        <taxon>Viridiplantae</taxon>
        <taxon>Streptophyta</taxon>
        <taxon>Embryophyta</taxon>
        <taxon>Tracheophyta</taxon>
        <taxon>Spermatophyta</taxon>
        <taxon>Magnoliopsida</taxon>
        <taxon>Liliopsida</taxon>
        <taxon>Poales</taxon>
        <taxon>Poaceae</taxon>
        <taxon>PACMAD clade</taxon>
        <taxon>Arundinoideae</taxon>
        <taxon>Arundineae</taxon>
        <taxon>Arundo</taxon>
    </lineage>
</organism>
<dbReference type="AlphaFoldDB" id="A0A0A9E646"/>
<reference evidence="1" key="1">
    <citation type="submission" date="2014-09" db="EMBL/GenBank/DDBJ databases">
        <authorList>
            <person name="Magalhaes I.L.F."/>
            <person name="Oliveira U."/>
            <person name="Santos F.R."/>
            <person name="Vidigal T.H.D.A."/>
            <person name="Brescovit A.D."/>
            <person name="Santos A.J."/>
        </authorList>
    </citation>
    <scope>NUCLEOTIDE SEQUENCE</scope>
    <source>
        <tissue evidence="1">Shoot tissue taken approximately 20 cm above the soil surface</tissue>
    </source>
</reference>